<gene>
    <name evidence="5" type="ORF">Plil01_001195600</name>
</gene>
<keyword evidence="6" id="KW-1185">Reference proteome</keyword>
<name>A0A9W6UA69_9STRA</name>
<dbReference type="GO" id="GO:0005789">
    <property type="term" value="C:endoplasmic reticulum membrane"/>
    <property type="evidence" value="ECO:0007669"/>
    <property type="project" value="TreeGrafter"/>
</dbReference>
<dbReference type="Pfam" id="PF03935">
    <property type="entry name" value="SKN1_KRE6_Sbg1"/>
    <property type="match status" value="1"/>
</dbReference>
<sequence length="577" mass="63490">MLTLQPINSLEQTAHSSIGLALDIQVETMQSWTKWRCLVAIAVVTFTERLTTAANTSYTTKSGILPWVDVDTPANAQTHKSSRGATWSLVMNDEFNTEGRTFAAGDDHLWTAVEKPDGVNAALEIYAINMTSTECDDDDNCYFYIESDIDEQNITVWNDYISPPGYQNVSFYYRSAMVQGWNKFCFQGGLAVVRAQLPGAASNESGNPDLVGATKSTRASSIDFYPTWPGIWMFGNLGRSIFTGSTTRVWPFSYDECNETVLDSQNQRISACDANPGSGMNPYQGRGAPEIDILEGGGTEISSSMQVGPGMPDDFRMLHDNESSFCMYSHTCTTTGANHPDVPTAHYAKLRGHKSWYQGMRYGANNLCKADDDQIQTFAKINASLAKGITENACTTEICPASFDVNADLGFMDNTTEHWGINSNGTCYPKMNAYTGAYLCNAGNTGSKCTESGGSTSSASSFTYQMDALSSNWGIHLAAYIDWVTYSVEWVTGNDGYVRWEVEGQPIYEIPAEAVTNPPQDAAQMNPRKIMIEEPLYFIFNVALSSTWGSKPPNAGSTVAMETEQTRRRTLFAMRFQ</sequence>
<dbReference type="Gene3D" id="2.60.120.200">
    <property type="match status" value="2"/>
</dbReference>
<keyword evidence="4" id="KW-0961">Cell wall biogenesis/degradation</keyword>
<evidence type="ECO:0000313" key="6">
    <source>
        <dbReference type="Proteomes" id="UP001165083"/>
    </source>
</evidence>
<comment type="subcellular location">
    <subcellularLocation>
        <location evidence="1">Membrane</location>
    </subcellularLocation>
</comment>
<dbReference type="EMBL" id="BSXW01000712">
    <property type="protein sequence ID" value="GMF28400.1"/>
    <property type="molecule type" value="Genomic_DNA"/>
</dbReference>
<dbReference type="InterPro" id="IPR013320">
    <property type="entry name" value="ConA-like_dom_sf"/>
</dbReference>
<evidence type="ECO:0000256" key="4">
    <source>
        <dbReference type="ARBA" id="ARBA00023316"/>
    </source>
</evidence>
<comment type="caution">
    <text evidence="5">The sequence shown here is derived from an EMBL/GenBank/DDBJ whole genome shotgun (WGS) entry which is preliminary data.</text>
</comment>
<reference evidence="5" key="1">
    <citation type="submission" date="2023-04" db="EMBL/GenBank/DDBJ databases">
        <title>Phytophthora lilii NBRC 32176.</title>
        <authorList>
            <person name="Ichikawa N."/>
            <person name="Sato H."/>
            <person name="Tonouchi N."/>
        </authorList>
    </citation>
    <scope>NUCLEOTIDE SEQUENCE</scope>
    <source>
        <strain evidence="5">NBRC 32176</strain>
    </source>
</reference>
<dbReference type="GO" id="GO:0015926">
    <property type="term" value="F:glucosidase activity"/>
    <property type="evidence" value="ECO:0007669"/>
    <property type="project" value="TreeGrafter"/>
</dbReference>
<dbReference type="GO" id="GO:0071555">
    <property type="term" value="P:cell wall organization"/>
    <property type="evidence" value="ECO:0007669"/>
    <property type="project" value="UniProtKB-KW"/>
</dbReference>
<dbReference type="Proteomes" id="UP001165083">
    <property type="component" value="Unassembled WGS sequence"/>
</dbReference>
<keyword evidence="3" id="KW-0325">Glycoprotein</keyword>
<dbReference type="PANTHER" id="PTHR31361:SF1">
    <property type="entry name" value="BETA-GLUCAN SYNTHESIS-ASSOCIATED PROTEIN KRE6-RELATED"/>
    <property type="match status" value="1"/>
</dbReference>
<evidence type="ECO:0000256" key="1">
    <source>
        <dbReference type="ARBA" id="ARBA00004370"/>
    </source>
</evidence>
<dbReference type="AlphaFoldDB" id="A0A9W6UA69"/>
<evidence type="ECO:0000256" key="3">
    <source>
        <dbReference type="ARBA" id="ARBA00023180"/>
    </source>
</evidence>
<proteinExistence type="predicted"/>
<dbReference type="GO" id="GO:0005886">
    <property type="term" value="C:plasma membrane"/>
    <property type="evidence" value="ECO:0007669"/>
    <property type="project" value="TreeGrafter"/>
</dbReference>
<accession>A0A9W6UA69</accession>
<protein>
    <submittedName>
        <fullName evidence="5">Unnamed protein product</fullName>
    </submittedName>
</protein>
<dbReference type="GO" id="GO:0006078">
    <property type="term" value="P:(1-&gt;6)-beta-D-glucan biosynthetic process"/>
    <property type="evidence" value="ECO:0007669"/>
    <property type="project" value="TreeGrafter"/>
</dbReference>
<dbReference type="SUPFAM" id="SSF49899">
    <property type="entry name" value="Concanavalin A-like lectins/glucanases"/>
    <property type="match status" value="2"/>
</dbReference>
<dbReference type="OrthoDB" id="412647at2759"/>
<evidence type="ECO:0000313" key="5">
    <source>
        <dbReference type="EMBL" id="GMF28400.1"/>
    </source>
</evidence>
<dbReference type="PANTHER" id="PTHR31361">
    <property type="entry name" value="BETA-GLUCAN SYNTHESIS-ASSOCIATED PROTEIN KRE6-RELATED"/>
    <property type="match status" value="1"/>
</dbReference>
<organism evidence="5 6">
    <name type="scientific">Phytophthora lilii</name>
    <dbReference type="NCBI Taxonomy" id="2077276"/>
    <lineage>
        <taxon>Eukaryota</taxon>
        <taxon>Sar</taxon>
        <taxon>Stramenopiles</taxon>
        <taxon>Oomycota</taxon>
        <taxon>Peronosporomycetes</taxon>
        <taxon>Peronosporales</taxon>
        <taxon>Peronosporaceae</taxon>
        <taxon>Phytophthora</taxon>
    </lineage>
</organism>
<keyword evidence="2" id="KW-0472">Membrane</keyword>
<dbReference type="InterPro" id="IPR005629">
    <property type="entry name" value="Skn1/Kre6/Sbg1"/>
</dbReference>
<evidence type="ECO:0000256" key="2">
    <source>
        <dbReference type="ARBA" id="ARBA00023136"/>
    </source>
</evidence>